<feature type="compositionally biased region" description="Basic and acidic residues" evidence="2">
    <location>
        <begin position="96"/>
        <end position="110"/>
    </location>
</feature>
<sequence>MAISPTMISVEEQSVRYYILRKPSNTMVPLIPVDQLPFQIQGVPPSLTHRQMSDERWEFVDETEEPATVLPLASTKSPNGYHATRPSSAPKSGFRAPDHDVRCGIHETPSRRPVSTSQPSSGAHATVAPQTAPLVSPHSLSNSLAKSLSDTFAELYPRDAQRFGYRPTRSAPSGITPDPSKKVYCTHWIATGECKFIAQGCIFKHEMPSTQEELRKIGFTQVPKWYKEKQAFDRQGPTWMQRQQQKQKQKEEEKEAEAEADASASPADLGEAKLKSFADTIRRTRTTRSPTQDVEPLRIDPPKLSTAATHNRKEADESFLIDLIDLDGTDEPLFSTSSQSIASQDSEEETPITTKDHARESIQRRDSEASSSFMISCTHDSDNFGDDDDDADEKEGPPSRTAKAKRQMMTRKVYPSKTSLTNCNKRSLKIDTAAKITTAGVRTPPPPPPPPAASEAAAAPPPTARQPITTTAPKLTLGKVPRIGGGKLVKAQHVAPGLMSSRYAPPYHVKGRAGAISGQGGQGGGKGNVKGKKKLGGESKQTVPSVAV</sequence>
<feature type="region of interest" description="Disordered" evidence="2">
    <location>
        <begin position="331"/>
        <end position="481"/>
    </location>
</feature>
<evidence type="ECO:0000313" key="5">
    <source>
        <dbReference type="Proteomes" id="UP000244855"/>
    </source>
</evidence>
<feature type="compositionally biased region" description="Acidic residues" evidence="2">
    <location>
        <begin position="383"/>
        <end position="393"/>
    </location>
</feature>
<dbReference type="Proteomes" id="UP000244855">
    <property type="component" value="Unassembled WGS sequence"/>
</dbReference>
<keyword evidence="1" id="KW-0863">Zinc-finger</keyword>
<dbReference type="GO" id="GO:0008270">
    <property type="term" value="F:zinc ion binding"/>
    <property type="evidence" value="ECO:0007669"/>
    <property type="project" value="UniProtKB-KW"/>
</dbReference>
<feature type="region of interest" description="Disordered" evidence="2">
    <location>
        <begin position="72"/>
        <end position="128"/>
    </location>
</feature>
<feature type="domain" description="C3H1-type" evidence="3">
    <location>
        <begin position="179"/>
        <end position="208"/>
    </location>
</feature>
<dbReference type="EMBL" id="KZ805390">
    <property type="protein sequence ID" value="PVH99551.1"/>
    <property type="molecule type" value="Genomic_DNA"/>
</dbReference>
<reference evidence="4 5" key="1">
    <citation type="journal article" date="2018" name="Sci. Rep.">
        <title>Comparative genomics provides insights into the lifestyle and reveals functional heterogeneity of dark septate endophytic fungi.</title>
        <authorList>
            <person name="Knapp D.G."/>
            <person name="Nemeth J.B."/>
            <person name="Barry K."/>
            <person name="Hainaut M."/>
            <person name="Henrissat B."/>
            <person name="Johnson J."/>
            <person name="Kuo A."/>
            <person name="Lim J.H.P."/>
            <person name="Lipzen A."/>
            <person name="Nolan M."/>
            <person name="Ohm R.A."/>
            <person name="Tamas L."/>
            <person name="Grigoriev I.V."/>
            <person name="Spatafora J.W."/>
            <person name="Nagy L.G."/>
            <person name="Kovacs G.M."/>
        </authorList>
    </citation>
    <scope>NUCLEOTIDE SEQUENCE [LARGE SCALE GENOMIC DNA]</scope>
    <source>
        <strain evidence="4 5">DSE2036</strain>
    </source>
</reference>
<evidence type="ECO:0000256" key="2">
    <source>
        <dbReference type="SAM" id="MobiDB-lite"/>
    </source>
</evidence>
<feature type="zinc finger region" description="C3H1-type" evidence="1">
    <location>
        <begin position="179"/>
        <end position="208"/>
    </location>
</feature>
<accession>A0A2V1DNX1</accession>
<feature type="compositionally biased region" description="Polar residues" evidence="2">
    <location>
        <begin position="113"/>
        <end position="123"/>
    </location>
</feature>
<proteinExistence type="predicted"/>
<evidence type="ECO:0000259" key="3">
    <source>
        <dbReference type="PROSITE" id="PS50103"/>
    </source>
</evidence>
<protein>
    <recommendedName>
        <fullName evidence="3">C3H1-type domain-containing protein</fullName>
    </recommendedName>
</protein>
<organism evidence="4 5">
    <name type="scientific">Periconia macrospinosa</name>
    <dbReference type="NCBI Taxonomy" id="97972"/>
    <lineage>
        <taxon>Eukaryota</taxon>
        <taxon>Fungi</taxon>
        <taxon>Dikarya</taxon>
        <taxon>Ascomycota</taxon>
        <taxon>Pezizomycotina</taxon>
        <taxon>Dothideomycetes</taxon>
        <taxon>Pleosporomycetidae</taxon>
        <taxon>Pleosporales</taxon>
        <taxon>Massarineae</taxon>
        <taxon>Periconiaceae</taxon>
        <taxon>Periconia</taxon>
    </lineage>
</organism>
<dbReference type="AlphaFoldDB" id="A0A2V1DNX1"/>
<feature type="compositionally biased region" description="Pro residues" evidence="2">
    <location>
        <begin position="443"/>
        <end position="452"/>
    </location>
</feature>
<gene>
    <name evidence="4" type="ORF">DM02DRAFT_711304</name>
</gene>
<feature type="compositionally biased region" description="Polar residues" evidence="2">
    <location>
        <begin position="539"/>
        <end position="548"/>
    </location>
</feature>
<dbReference type="STRING" id="97972.A0A2V1DNX1"/>
<dbReference type="InterPro" id="IPR000571">
    <property type="entry name" value="Znf_CCCH"/>
</dbReference>
<feature type="compositionally biased region" description="Gly residues" evidence="2">
    <location>
        <begin position="517"/>
        <end position="528"/>
    </location>
</feature>
<evidence type="ECO:0000256" key="1">
    <source>
        <dbReference type="PROSITE-ProRule" id="PRU00723"/>
    </source>
</evidence>
<feature type="compositionally biased region" description="Polar residues" evidence="2">
    <location>
        <begin position="416"/>
        <end position="425"/>
    </location>
</feature>
<feature type="compositionally biased region" description="Low complexity" evidence="2">
    <location>
        <begin position="335"/>
        <end position="344"/>
    </location>
</feature>
<keyword evidence="1" id="KW-0479">Metal-binding</keyword>
<name>A0A2V1DNX1_9PLEO</name>
<evidence type="ECO:0000313" key="4">
    <source>
        <dbReference type="EMBL" id="PVH99551.1"/>
    </source>
</evidence>
<keyword evidence="5" id="KW-1185">Reference proteome</keyword>
<feature type="region of interest" description="Disordered" evidence="2">
    <location>
        <begin position="230"/>
        <end position="311"/>
    </location>
</feature>
<feature type="region of interest" description="Disordered" evidence="2">
    <location>
        <begin position="508"/>
        <end position="548"/>
    </location>
</feature>
<keyword evidence="1" id="KW-0862">Zinc</keyword>
<dbReference type="PROSITE" id="PS50103">
    <property type="entry name" value="ZF_C3H1"/>
    <property type="match status" value="1"/>
</dbReference>
<dbReference type="OrthoDB" id="5355510at2759"/>
<feature type="compositionally biased region" description="Basic and acidic residues" evidence="2">
    <location>
        <begin position="354"/>
        <end position="368"/>
    </location>
</feature>
<feature type="compositionally biased region" description="Basic and acidic residues" evidence="2">
    <location>
        <begin position="270"/>
        <end position="282"/>
    </location>
</feature>